<sequence>MENGSKAPKAIRMAPEGAPTPQGLALCTEEANTLTCLQFPGPLYYTLLCENEIQRGALRSSLQNHRLATALSTFSAFLFGQNHM</sequence>
<name>A0ABV0N947_9TELE</name>
<keyword evidence="2" id="KW-1185">Reference proteome</keyword>
<reference evidence="1 2" key="1">
    <citation type="submission" date="2021-06" db="EMBL/GenBank/DDBJ databases">
        <authorList>
            <person name="Palmer J.M."/>
        </authorList>
    </citation>
    <scope>NUCLEOTIDE SEQUENCE [LARGE SCALE GENOMIC DNA]</scope>
    <source>
        <strain evidence="1 2">GA_2019</strain>
        <tissue evidence="1">Muscle</tissue>
    </source>
</reference>
<evidence type="ECO:0000313" key="1">
    <source>
        <dbReference type="EMBL" id="MEQ2167912.1"/>
    </source>
</evidence>
<dbReference type="Proteomes" id="UP001476798">
    <property type="component" value="Unassembled WGS sequence"/>
</dbReference>
<protein>
    <submittedName>
        <fullName evidence="1">Uncharacterized protein</fullName>
    </submittedName>
</protein>
<proteinExistence type="predicted"/>
<organism evidence="1 2">
    <name type="scientific">Goodea atripinnis</name>
    <dbReference type="NCBI Taxonomy" id="208336"/>
    <lineage>
        <taxon>Eukaryota</taxon>
        <taxon>Metazoa</taxon>
        <taxon>Chordata</taxon>
        <taxon>Craniata</taxon>
        <taxon>Vertebrata</taxon>
        <taxon>Euteleostomi</taxon>
        <taxon>Actinopterygii</taxon>
        <taxon>Neopterygii</taxon>
        <taxon>Teleostei</taxon>
        <taxon>Neoteleostei</taxon>
        <taxon>Acanthomorphata</taxon>
        <taxon>Ovalentaria</taxon>
        <taxon>Atherinomorphae</taxon>
        <taxon>Cyprinodontiformes</taxon>
        <taxon>Goodeidae</taxon>
        <taxon>Goodea</taxon>
    </lineage>
</organism>
<comment type="caution">
    <text evidence="1">The sequence shown here is derived from an EMBL/GenBank/DDBJ whole genome shotgun (WGS) entry which is preliminary data.</text>
</comment>
<gene>
    <name evidence="1" type="ORF">GOODEAATRI_008932</name>
</gene>
<evidence type="ECO:0000313" key="2">
    <source>
        <dbReference type="Proteomes" id="UP001476798"/>
    </source>
</evidence>
<accession>A0ABV0N947</accession>
<dbReference type="EMBL" id="JAHRIO010030472">
    <property type="protein sequence ID" value="MEQ2167912.1"/>
    <property type="molecule type" value="Genomic_DNA"/>
</dbReference>